<sequence length="1352" mass="151909">MGGRRSYHQQNQPKYRNKGNNGAALFLEFPPPPNYPPSNDRINEGKADKNMHRCPNDLDRIEICLEPEQMLSSSPTEPYDKRSGSVGGHNGIGKFHNNVELQNPRYHNISATMERFEPSTSSQRPKNQYYEQSGSRVLTNYDRSIEISHNIPLLDRITAGPSYRTPTPNSMHSLTMNRYNSGASGRYASRHMYTTRYGTQENIYEDIEAEHRLAMMNGGQSMISLPQSMVEEEFRRVENRHRRVLAELNLSTEAMLMPSTPPSQSLPEEQCANSDHLSELLQSVELTDDLLSPVSGSVAGTGDMDSGFSGSSSGASCIGSIRYRNGLTIPAKSPTPIEPCNSSIYSENYRLNVDASFLTYSSRSKLTFPCDTLSAESPKNKNSFWSRKRWRKLPGLLGSASQKSSFGNDQHKLNAGVWEELPNPSTAKFNSKTNDRRQTDSQNPFTALDQEVNKNLNNNHLSSKHKSPNQKYNNTNCRRLDHNSSTRTHSSEDSYWSERAASDNDLSSDGEDESDRSVTSVSIRNSNLRSTLNKAKHHLSFDKWRGSNSSQSSISGNISMQSQADVTSPGESPGGRLSRWFSMRRGSAHHYDVGGSRTVTNVEKENKLPTANKASNTNCNNTAIQMPQLTETEEDSNIFGREVIAERSNGTGALLSMRRAGPCLITPTLPPTPAGLSHQQLKRRHIVAAIIHSENSYVATLQRLVNDYKKPLENSNPPILSCSKISTLFHRLPEILQCHTLFRIALADCVRNWDRDECIGDVFVGSFSKPIVLNIYSGFINNFSSAMELAKMEAKRKSALADFFKVKQISAHDRLSFFGLMDLLKYTPQEHHDRMSLQLALTQLESLAEMLNERKREAEQYQAFKEMLGNISGTFNSRSLSSTGNRNRYLLREDNLTQIEFNHSGFIVKSKPRRLLLLNDKVICVSVAPKQSQDFGATEKLTFKWIYPVQDVDIVDSTTSTSLSRILTAGLNRGGSIKSNNSNTGTNETSTAINGADNLCSEMSNLMHDYEVMSRINDLVGLLKCPYKDLSTHTMKQLLNSIQSSIQKKDEEMAWVDSCCLQLVARNKNGKEETFTFQTENPSIKKEWITELRLAQLALDANNSPAWEQPEHEQRPSTKMPLFVEAQTVAPNVHHQTEVRCGCFYTTTRQAIGHRRSRNQNYLWVCTSNRTISHITILLQNQQRAGKLKEICSFDLADTKVTSIEYVKYEVNGNHLIDRDTIWMGTDDGHLFIYDANNPEQERQVASSTTVAAITHILCHLDNVFVSLSNGSIQIFRRDLDDEWNLRTSQTVLLNDTASVSHILPINENVYAACGTKVWVINGLSGHIQKSFDVHHTSGECDLAKHLNIFRT</sequence>
<keyword evidence="1" id="KW-0597">Phosphoprotein</keyword>
<evidence type="ECO:0000313" key="7">
    <source>
        <dbReference type="Proteomes" id="UP001151699"/>
    </source>
</evidence>
<dbReference type="InterPro" id="IPR035899">
    <property type="entry name" value="DBL_dom_sf"/>
</dbReference>
<feature type="region of interest" description="Disordered" evidence="4">
    <location>
        <begin position="415"/>
        <end position="441"/>
    </location>
</feature>
<dbReference type="InterPro" id="IPR039919">
    <property type="entry name" value="ARHGEF10/ARHGEF17"/>
</dbReference>
<dbReference type="InterPro" id="IPR011993">
    <property type="entry name" value="PH-like_dom_sf"/>
</dbReference>
<dbReference type="Pfam" id="PF19057">
    <property type="entry name" value="PH_19"/>
    <property type="match status" value="1"/>
</dbReference>
<feature type="region of interest" description="Disordered" evidence="4">
    <location>
        <begin position="1"/>
        <end position="38"/>
    </location>
</feature>
<dbReference type="Proteomes" id="UP001151699">
    <property type="component" value="Chromosome C"/>
</dbReference>
<dbReference type="Pfam" id="PF19056">
    <property type="entry name" value="WD40_2"/>
    <property type="match status" value="1"/>
</dbReference>
<feature type="compositionally biased region" description="Polar residues" evidence="4">
    <location>
        <begin position="8"/>
        <end position="20"/>
    </location>
</feature>
<dbReference type="SMART" id="SM00233">
    <property type="entry name" value="PH"/>
    <property type="match status" value="1"/>
</dbReference>
<name>A0A9Q0MN28_9DIPT</name>
<evidence type="ECO:0000256" key="3">
    <source>
        <dbReference type="SAM" id="Coils"/>
    </source>
</evidence>
<dbReference type="SUPFAM" id="SSF50978">
    <property type="entry name" value="WD40 repeat-like"/>
    <property type="match status" value="1"/>
</dbReference>
<dbReference type="InterPro" id="IPR001849">
    <property type="entry name" value="PH_domain"/>
</dbReference>
<dbReference type="InterPro" id="IPR036322">
    <property type="entry name" value="WD40_repeat_dom_sf"/>
</dbReference>
<feature type="region of interest" description="Disordered" evidence="4">
    <location>
        <begin position="457"/>
        <end position="522"/>
    </location>
</feature>
<dbReference type="Gene3D" id="2.30.29.30">
    <property type="entry name" value="Pleckstrin-homology domain (PH domain)/Phosphotyrosine-binding domain (PTB)"/>
    <property type="match status" value="1"/>
</dbReference>
<keyword evidence="7" id="KW-1185">Reference proteome</keyword>
<dbReference type="PANTHER" id="PTHR12877">
    <property type="entry name" value="RHO GUANINE NUCLEOTIDE EXCHANGE FACTOR"/>
    <property type="match status" value="1"/>
</dbReference>
<gene>
    <name evidence="6" type="primary">ARHGEF10_1</name>
    <name evidence="6" type="ORF">Bhyg_13305</name>
</gene>
<dbReference type="SUPFAM" id="SSF50729">
    <property type="entry name" value="PH domain-like"/>
    <property type="match status" value="1"/>
</dbReference>
<dbReference type="EMBL" id="WJQU01000004">
    <property type="protein sequence ID" value="KAJ6634726.1"/>
    <property type="molecule type" value="Genomic_DNA"/>
</dbReference>
<feature type="coiled-coil region" evidence="3">
    <location>
        <begin position="834"/>
        <end position="867"/>
    </location>
</feature>
<keyword evidence="3" id="KW-0175">Coiled coil</keyword>
<feature type="region of interest" description="Disordered" evidence="4">
    <location>
        <begin position="543"/>
        <end position="579"/>
    </location>
</feature>
<dbReference type="PANTHER" id="PTHR12877:SF7">
    <property type="entry name" value="RHO GUANINE NUCLEOTIDE EXCHANGE FACTOR 10-LIKE PROTEIN"/>
    <property type="match status" value="1"/>
</dbReference>
<dbReference type="Gene3D" id="1.20.900.10">
    <property type="entry name" value="Dbl homology (DH) domain"/>
    <property type="match status" value="1"/>
</dbReference>
<dbReference type="PROSITE" id="PS50010">
    <property type="entry name" value="DH_2"/>
    <property type="match status" value="1"/>
</dbReference>
<feature type="compositionally biased region" description="Basic and acidic residues" evidence="4">
    <location>
        <begin position="478"/>
        <end position="492"/>
    </location>
</feature>
<dbReference type="Gene3D" id="2.130.10.10">
    <property type="entry name" value="YVTN repeat-like/Quinoprotein amine dehydrogenase"/>
    <property type="match status" value="1"/>
</dbReference>
<keyword evidence="2" id="KW-0344">Guanine-nucleotide releasing factor</keyword>
<dbReference type="GO" id="GO:0030036">
    <property type="term" value="P:actin cytoskeleton organization"/>
    <property type="evidence" value="ECO:0007669"/>
    <property type="project" value="TreeGrafter"/>
</dbReference>
<accession>A0A9Q0MN28</accession>
<dbReference type="GO" id="GO:0005737">
    <property type="term" value="C:cytoplasm"/>
    <property type="evidence" value="ECO:0007669"/>
    <property type="project" value="UniProtKB-ARBA"/>
</dbReference>
<feature type="compositionally biased region" description="Low complexity" evidence="4">
    <location>
        <begin position="546"/>
        <end position="562"/>
    </location>
</feature>
<dbReference type="GO" id="GO:0005085">
    <property type="term" value="F:guanyl-nucleotide exchange factor activity"/>
    <property type="evidence" value="ECO:0007669"/>
    <property type="project" value="UniProtKB-KW"/>
</dbReference>
<dbReference type="SUPFAM" id="SSF48065">
    <property type="entry name" value="DBL homology domain (DH-domain)"/>
    <property type="match status" value="1"/>
</dbReference>
<proteinExistence type="predicted"/>
<feature type="compositionally biased region" description="Polar residues" evidence="4">
    <location>
        <begin position="423"/>
        <end position="432"/>
    </location>
</feature>
<dbReference type="InterPro" id="IPR015943">
    <property type="entry name" value="WD40/YVTN_repeat-like_dom_sf"/>
</dbReference>
<organism evidence="6 7">
    <name type="scientific">Pseudolycoriella hygida</name>
    <dbReference type="NCBI Taxonomy" id="35572"/>
    <lineage>
        <taxon>Eukaryota</taxon>
        <taxon>Metazoa</taxon>
        <taxon>Ecdysozoa</taxon>
        <taxon>Arthropoda</taxon>
        <taxon>Hexapoda</taxon>
        <taxon>Insecta</taxon>
        <taxon>Pterygota</taxon>
        <taxon>Neoptera</taxon>
        <taxon>Endopterygota</taxon>
        <taxon>Diptera</taxon>
        <taxon>Nematocera</taxon>
        <taxon>Sciaroidea</taxon>
        <taxon>Sciaridae</taxon>
        <taxon>Pseudolycoriella</taxon>
    </lineage>
</organism>
<evidence type="ECO:0000259" key="5">
    <source>
        <dbReference type="PROSITE" id="PS50010"/>
    </source>
</evidence>
<dbReference type="CDD" id="cd00160">
    <property type="entry name" value="RhoGEF"/>
    <property type="match status" value="1"/>
</dbReference>
<evidence type="ECO:0000256" key="4">
    <source>
        <dbReference type="SAM" id="MobiDB-lite"/>
    </source>
</evidence>
<feature type="domain" description="DH" evidence="5">
    <location>
        <begin position="682"/>
        <end position="874"/>
    </location>
</feature>
<comment type="caution">
    <text evidence="6">The sequence shown here is derived from an EMBL/GenBank/DDBJ whole genome shotgun (WGS) entry which is preliminary data.</text>
</comment>
<evidence type="ECO:0000313" key="6">
    <source>
        <dbReference type="EMBL" id="KAJ6634726.1"/>
    </source>
</evidence>
<dbReference type="Pfam" id="PF00621">
    <property type="entry name" value="RhoGEF"/>
    <property type="match status" value="1"/>
</dbReference>
<evidence type="ECO:0000256" key="2">
    <source>
        <dbReference type="ARBA" id="ARBA00022658"/>
    </source>
</evidence>
<dbReference type="InterPro" id="IPR000219">
    <property type="entry name" value="DH_dom"/>
</dbReference>
<reference evidence="6" key="1">
    <citation type="submission" date="2022-07" db="EMBL/GenBank/DDBJ databases">
        <authorList>
            <person name="Trinca V."/>
            <person name="Uliana J.V.C."/>
            <person name="Torres T.T."/>
            <person name="Ward R.J."/>
            <person name="Monesi N."/>
        </authorList>
    </citation>
    <scope>NUCLEOTIDE SEQUENCE</scope>
    <source>
        <strain evidence="6">HSMRA1968</strain>
        <tissue evidence="6">Whole embryos</tissue>
    </source>
</reference>
<dbReference type="FunFam" id="1.20.900.10:FF:000003">
    <property type="entry name" value="Rho guanine nucleotide exchange factor 10 like"/>
    <property type="match status" value="1"/>
</dbReference>
<protein>
    <submittedName>
        <fullName evidence="6">Rho guanine nucleotide exchange factor 10</fullName>
    </submittedName>
</protein>
<dbReference type="SMART" id="SM00325">
    <property type="entry name" value="RhoGEF"/>
    <property type="match status" value="1"/>
</dbReference>
<dbReference type="GO" id="GO:0051496">
    <property type="term" value="P:positive regulation of stress fiber assembly"/>
    <property type="evidence" value="ECO:0007669"/>
    <property type="project" value="TreeGrafter"/>
</dbReference>
<evidence type="ECO:0000256" key="1">
    <source>
        <dbReference type="ARBA" id="ARBA00022553"/>
    </source>
</evidence>
<dbReference type="OrthoDB" id="28697at2759"/>